<keyword evidence="3" id="KW-1185">Reference proteome</keyword>
<proteinExistence type="predicted"/>
<evidence type="ECO:0000313" key="3">
    <source>
        <dbReference type="Proteomes" id="UP001054837"/>
    </source>
</evidence>
<feature type="region of interest" description="Disordered" evidence="1">
    <location>
        <begin position="131"/>
        <end position="168"/>
    </location>
</feature>
<feature type="compositionally biased region" description="Low complexity" evidence="1">
    <location>
        <begin position="158"/>
        <end position="167"/>
    </location>
</feature>
<evidence type="ECO:0000256" key="1">
    <source>
        <dbReference type="SAM" id="MobiDB-lite"/>
    </source>
</evidence>
<gene>
    <name evidence="2" type="ORF">CDAR_402531</name>
</gene>
<sequence length="201" mass="21887">MSERERGALPSNDHLKGDVEIGRAIRNRHLRNVINTNLQPPLRKLFNQKLGVNFSSLSLLNKAALSAISSELTLLTLVIFLTLYQSCRQGLKGGLSFYPEIPWPDGLVIKAKELPLLLLSLCVLPSSFSTASDPGVDRGLPSNNHLKGGRENWKGHPKSSSSKPSTTFQGDLQQEVNFSSPSLLSRAALSAISSALTLFCH</sequence>
<name>A0AAV4RXF5_9ARAC</name>
<protein>
    <submittedName>
        <fullName evidence="2">Uncharacterized protein</fullName>
    </submittedName>
</protein>
<dbReference type="AlphaFoldDB" id="A0AAV4RXF5"/>
<accession>A0AAV4RXF5</accession>
<organism evidence="2 3">
    <name type="scientific">Caerostris darwini</name>
    <dbReference type="NCBI Taxonomy" id="1538125"/>
    <lineage>
        <taxon>Eukaryota</taxon>
        <taxon>Metazoa</taxon>
        <taxon>Ecdysozoa</taxon>
        <taxon>Arthropoda</taxon>
        <taxon>Chelicerata</taxon>
        <taxon>Arachnida</taxon>
        <taxon>Araneae</taxon>
        <taxon>Araneomorphae</taxon>
        <taxon>Entelegynae</taxon>
        <taxon>Araneoidea</taxon>
        <taxon>Araneidae</taxon>
        <taxon>Caerostris</taxon>
    </lineage>
</organism>
<dbReference type="EMBL" id="BPLQ01006803">
    <property type="protein sequence ID" value="GIY25389.1"/>
    <property type="molecule type" value="Genomic_DNA"/>
</dbReference>
<comment type="caution">
    <text evidence="2">The sequence shown here is derived from an EMBL/GenBank/DDBJ whole genome shotgun (WGS) entry which is preliminary data.</text>
</comment>
<evidence type="ECO:0000313" key="2">
    <source>
        <dbReference type="EMBL" id="GIY25389.1"/>
    </source>
</evidence>
<dbReference type="Proteomes" id="UP001054837">
    <property type="component" value="Unassembled WGS sequence"/>
</dbReference>
<reference evidence="2 3" key="1">
    <citation type="submission" date="2021-06" db="EMBL/GenBank/DDBJ databases">
        <title>Caerostris darwini draft genome.</title>
        <authorList>
            <person name="Kono N."/>
            <person name="Arakawa K."/>
        </authorList>
    </citation>
    <scope>NUCLEOTIDE SEQUENCE [LARGE SCALE GENOMIC DNA]</scope>
</reference>